<dbReference type="InterPro" id="IPR014440">
    <property type="entry name" value="HCCAis_GSTk"/>
</dbReference>
<dbReference type="GO" id="GO:0004364">
    <property type="term" value="F:glutathione transferase activity"/>
    <property type="evidence" value="ECO:0007669"/>
    <property type="project" value="TreeGrafter"/>
</dbReference>
<reference evidence="4 5" key="1">
    <citation type="submission" date="2019-08" db="EMBL/GenBank/DDBJ databases">
        <authorList>
            <person name="Seo Y.L."/>
        </authorList>
    </citation>
    <scope>NUCLEOTIDE SEQUENCE [LARGE SCALE GENOMIC DNA]</scope>
    <source>
        <strain evidence="4 5">MaA-C15</strain>
    </source>
</reference>
<evidence type="ECO:0000313" key="4">
    <source>
        <dbReference type="EMBL" id="TYR29403.1"/>
    </source>
</evidence>
<dbReference type="OrthoDB" id="5244108at2"/>
<dbReference type="GO" id="GO:0006749">
    <property type="term" value="P:glutathione metabolic process"/>
    <property type="evidence" value="ECO:0007669"/>
    <property type="project" value="TreeGrafter"/>
</dbReference>
<dbReference type="PANTHER" id="PTHR42943:SF13">
    <property type="entry name" value="GLUTATHIONE S-TRANSFERASE KAPPA-RELATED"/>
    <property type="match status" value="1"/>
</dbReference>
<sequence length="204" mass="22474">MTAIDYYFICSSPFAYLGHKAFHELAATHGATIRYKPISIAGVWEKSGSVPLGQRTPVRQRYRRIELQRIADIRGLPINLEPKFFPVDPTLADRCVIVLAGGGKNPAGFIWRVKQGVWANEENIADRDQLAAYLGAEGHDAEAVLSAAQAEPAGETLSRNTREATEVDAIGAPVYVLNGEPFWGQDRLDYLAHALETKRGPFKP</sequence>
<dbReference type="InterPro" id="IPR001853">
    <property type="entry name" value="DSBA-like_thioredoxin_dom"/>
</dbReference>
<dbReference type="PIRSF" id="PIRSF006386">
    <property type="entry name" value="HCCAis_GSTk"/>
    <property type="match status" value="1"/>
</dbReference>
<accession>A0A5D4GN60</accession>
<comment type="catalytic activity">
    <reaction evidence="1">
        <text>2-hydroxychromene-2-carboxylate = (3E)-4-(2-hydroxyphenyl)-2-oxobut-3-enoate</text>
        <dbReference type="Rhea" id="RHEA:27401"/>
        <dbReference type="ChEBI" id="CHEBI:59350"/>
        <dbReference type="ChEBI" id="CHEBI:59353"/>
        <dbReference type="EC" id="5.99.1.4"/>
    </reaction>
</comment>
<name>A0A5D4GN60_9HYPH</name>
<dbReference type="EMBL" id="VSZS01000068">
    <property type="protein sequence ID" value="TYR29403.1"/>
    <property type="molecule type" value="Genomic_DNA"/>
</dbReference>
<protein>
    <recommendedName>
        <fullName evidence="1">2-hydroxychromene-2-carboxylate isomerase</fullName>
        <ecNumber evidence="1">5.99.1.4</ecNumber>
    </recommendedName>
</protein>
<dbReference type="CDD" id="cd03022">
    <property type="entry name" value="DsbA_HCCA_Iso"/>
    <property type="match status" value="1"/>
</dbReference>
<dbReference type="RefSeq" id="WP_148916782.1">
    <property type="nucleotide sequence ID" value="NZ_VSZS01000068.1"/>
</dbReference>
<evidence type="ECO:0000256" key="2">
    <source>
        <dbReference type="PIRSR" id="PIRSR006386-1"/>
    </source>
</evidence>
<organism evidence="4 5">
    <name type="scientific">Neoaquamicrobium microcysteis</name>
    <dbReference type="NCBI Taxonomy" id="2682781"/>
    <lineage>
        <taxon>Bacteria</taxon>
        <taxon>Pseudomonadati</taxon>
        <taxon>Pseudomonadota</taxon>
        <taxon>Alphaproteobacteria</taxon>
        <taxon>Hyphomicrobiales</taxon>
        <taxon>Phyllobacteriaceae</taxon>
        <taxon>Neoaquamicrobium</taxon>
    </lineage>
</organism>
<dbReference type="Gene3D" id="3.40.30.10">
    <property type="entry name" value="Glutaredoxin"/>
    <property type="match status" value="1"/>
</dbReference>
<dbReference type="InterPro" id="IPR051924">
    <property type="entry name" value="GST_Kappa/NadH"/>
</dbReference>
<dbReference type="GO" id="GO:1901170">
    <property type="term" value="P:naphthalene catabolic process"/>
    <property type="evidence" value="ECO:0007669"/>
    <property type="project" value="InterPro"/>
</dbReference>
<dbReference type="GO" id="GO:0004602">
    <property type="term" value="F:glutathione peroxidase activity"/>
    <property type="evidence" value="ECO:0007669"/>
    <property type="project" value="TreeGrafter"/>
</dbReference>
<dbReference type="SUPFAM" id="SSF52833">
    <property type="entry name" value="Thioredoxin-like"/>
    <property type="match status" value="1"/>
</dbReference>
<dbReference type="InterPro" id="IPR044087">
    <property type="entry name" value="NahD-like"/>
</dbReference>
<dbReference type="Pfam" id="PF01323">
    <property type="entry name" value="DSBA"/>
    <property type="match status" value="1"/>
</dbReference>
<evidence type="ECO:0000313" key="5">
    <source>
        <dbReference type="Proteomes" id="UP000323258"/>
    </source>
</evidence>
<keyword evidence="5" id="KW-1185">Reference proteome</keyword>
<dbReference type="AlphaFoldDB" id="A0A5D4GN60"/>
<reference evidence="4 5" key="2">
    <citation type="submission" date="2019-09" db="EMBL/GenBank/DDBJ databases">
        <title>Mesorhizobium sp. MaA-C15 isolated from Microcystis aeruginosa.</title>
        <authorList>
            <person name="Jeong S.E."/>
            <person name="Jin H.M."/>
            <person name="Jeon C.O."/>
        </authorList>
    </citation>
    <scope>NUCLEOTIDE SEQUENCE [LARGE SCALE GENOMIC DNA]</scope>
    <source>
        <strain evidence="4 5">MaA-C15</strain>
    </source>
</reference>
<gene>
    <name evidence="4" type="ORF">FY036_21240</name>
</gene>
<dbReference type="PANTHER" id="PTHR42943">
    <property type="entry name" value="GLUTATHIONE S-TRANSFERASE KAPPA"/>
    <property type="match status" value="1"/>
</dbReference>
<comment type="caution">
    <text evidence="4">The sequence shown here is derived from an EMBL/GenBank/DDBJ whole genome shotgun (WGS) entry which is preliminary data.</text>
</comment>
<dbReference type="EC" id="5.99.1.4" evidence="1"/>
<feature type="domain" description="DSBA-like thioredoxin" evidence="3">
    <location>
        <begin position="4"/>
        <end position="195"/>
    </location>
</feature>
<proteinExistence type="inferred from homology"/>
<evidence type="ECO:0000256" key="1">
    <source>
        <dbReference type="PIRNR" id="PIRNR006386"/>
    </source>
</evidence>
<keyword evidence="1 4" id="KW-0413">Isomerase</keyword>
<evidence type="ECO:0000259" key="3">
    <source>
        <dbReference type="Pfam" id="PF01323"/>
    </source>
</evidence>
<dbReference type="InterPro" id="IPR036249">
    <property type="entry name" value="Thioredoxin-like_sf"/>
</dbReference>
<dbReference type="Proteomes" id="UP000323258">
    <property type="component" value="Unassembled WGS sequence"/>
</dbReference>
<comment type="similarity">
    <text evidence="1">Belongs to the GST superfamily. NadH family.</text>
</comment>
<dbReference type="GO" id="GO:0018845">
    <property type="term" value="F:2-hydroxychromene-2-carboxylate isomerase activity"/>
    <property type="evidence" value="ECO:0007669"/>
    <property type="project" value="UniProtKB-UniRule"/>
</dbReference>
<feature type="active site" description="Nucleophile" evidence="2">
    <location>
        <position position="12"/>
    </location>
</feature>